<evidence type="ECO:0000313" key="3">
    <source>
        <dbReference type="Proteomes" id="UP001153365"/>
    </source>
</evidence>
<dbReference type="EMBL" id="CALTRL010000540">
    <property type="protein sequence ID" value="CAH7668534.1"/>
    <property type="molecule type" value="Genomic_DNA"/>
</dbReference>
<accession>A0AAV0AMX7</accession>
<keyword evidence="3" id="KW-1185">Reference proteome</keyword>
<comment type="caution">
    <text evidence="2">The sequence shown here is derived from an EMBL/GenBank/DDBJ whole genome shotgun (WGS) entry which is preliminary data.</text>
</comment>
<dbReference type="Proteomes" id="UP001153365">
    <property type="component" value="Unassembled WGS sequence"/>
</dbReference>
<organism evidence="2 3">
    <name type="scientific">Phakopsora pachyrhizi</name>
    <name type="common">Asian soybean rust disease fungus</name>
    <dbReference type="NCBI Taxonomy" id="170000"/>
    <lineage>
        <taxon>Eukaryota</taxon>
        <taxon>Fungi</taxon>
        <taxon>Dikarya</taxon>
        <taxon>Basidiomycota</taxon>
        <taxon>Pucciniomycotina</taxon>
        <taxon>Pucciniomycetes</taxon>
        <taxon>Pucciniales</taxon>
        <taxon>Phakopsoraceae</taxon>
        <taxon>Phakopsora</taxon>
    </lineage>
</organism>
<name>A0AAV0AMX7_PHAPC</name>
<feature type="region of interest" description="Disordered" evidence="1">
    <location>
        <begin position="38"/>
        <end position="63"/>
    </location>
</feature>
<evidence type="ECO:0000313" key="2">
    <source>
        <dbReference type="EMBL" id="CAH7668534.1"/>
    </source>
</evidence>
<evidence type="ECO:0000256" key="1">
    <source>
        <dbReference type="SAM" id="MobiDB-lite"/>
    </source>
</evidence>
<gene>
    <name evidence="2" type="ORF">PPACK8108_LOCUS3051</name>
</gene>
<proteinExistence type="predicted"/>
<protein>
    <submittedName>
        <fullName evidence="2">Uncharacterized protein</fullName>
    </submittedName>
</protein>
<reference evidence="2" key="1">
    <citation type="submission" date="2022-06" db="EMBL/GenBank/DDBJ databases">
        <authorList>
            <consortium name="SYNGENTA / RWTH Aachen University"/>
        </authorList>
    </citation>
    <scope>NUCLEOTIDE SEQUENCE</scope>
</reference>
<feature type="compositionally biased region" description="Polar residues" evidence="1">
    <location>
        <begin position="38"/>
        <end position="58"/>
    </location>
</feature>
<sequence>MEEFVVYPNAALPAVKTSTNVPICKALSTTAVAESLKSNPRPISQAPNRQIATESSSGLPGDGLAVEEPFFNSCF</sequence>
<dbReference type="AlphaFoldDB" id="A0AAV0AMX7"/>